<evidence type="ECO:0000259" key="12">
    <source>
        <dbReference type="Pfam" id="PF06419"/>
    </source>
</evidence>
<dbReference type="PANTHER" id="PTHR21506:SF0">
    <property type="entry name" value="CONSERVED OLIGOMERIC GOLGI COMPLEX SUBUNIT 6"/>
    <property type="match status" value="1"/>
</dbReference>
<dbReference type="SMART" id="SM01087">
    <property type="entry name" value="COG6"/>
    <property type="match status" value="1"/>
</dbReference>
<evidence type="ECO:0000256" key="7">
    <source>
        <dbReference type="ARBA" id="ARBA00022927"/>
    </source>
</evidence>
<keyword evidence="7 11" id="KW-0653">Protein transport</keyword>
<dbReference type="GO" id="GO:0015031">
    <property type="term" value="P:protein transport"/>
    <property type="evidence" value="ECO:0007669"/>
    <property type="project" value="UniProtKB-KW"/>
</dbReference>
<evidence type="ECO:0000256" key="11">
    <source>
        <dbReference type="RuleBase" id="RU365075"/>
    </source>
</evidence>
<dbReference type="InterPro" id="IPR010490">
    <property type="entry name" value="COG6"/>
</dbReference>
<keyword evidence="6 11" id="KW-0813">Transport</keyword>
<dbReference type="AlphaFoldDB" id="A0A6F9D914"/>
<feature type="domain" description="Conserved oligomeric complex COG6 N-terminal" evidence="12">
    <location>
        <begin position="41"/>
        <end position="151"/>
    </location>
</feature>
<dbReference type="PANTHER" id="PTHR21506">
    <property type="entry name" value="COMPONENT OF OLIGOMERIC GOLGI COMPLEX 6"/>
    <property type="match status" value="1"/>
</dbReference>
<comment type="function">
    <text evidence="1 11">Required for normal Golgi function.</text>
</comment>
<comment type="subunit">
    <text evidence="4">Component of the conserved oligomeric Golgi complex which is composed of eight different subunits and is required for normal Golgi morphology and localization.</text>
</comment>
<evidence type="ECO:0000256" key="10">
    <source>
        <dbReference type="ARBA" id="ARBA00031348"/>
    </source>
</evidence>
<dbReference type="GO" id="GO:0006891">
    <property type="term" value="P:intra-Golgi vesicle-mediated transport"/>
    <property type="evidence" value="ECO:0007669"/>
    <property type="project" value="UniProtKB-UniRule"/>
</dbReference>
<feature type="domain" description="Conserved Oligomeric Golgi complex subunit 6 C-terminal" evidence="13">
    <location>
        <begin position="185"/>
        <end position="650"/>
    </location>
</feature>
<name>A0A6F9D914_9ASCI</name>
<dbReference type="InterPro" id="IPR048368">
    <property type="entry name" value="COG6_N"/>
</dbReference>
<reference evidence="14" key="1">
    <citation type="submission" date="2020-04" db="EMBL/GenBank/DDBJ databases">
        <authorList>
            <person name="Neveu A P."/>
        </authorList>
    </citation>
    <scope>NUCLEOTIDE SEQUENCE</scope>
    <source>
        <tissue evidence="14">Whole embryo</tissue>
    </source>
</reference>
<keyword evidence="9 11" id="KW-0472">Membrane</keyword>
<sequence length="651" mass="73396">MEESVGSLQQGNHPLSKKLKKILDTRLDNDKDMIEALKTVSTFFTDNNIRTRRNLRGEIERRSLLINQQFVDAFSHVVKDLELIHADVQSMTVCCKDMTDRLSATKEQTQELITMTSDLKSEEQRLQVHSDLAQAFLDRFQLKPNEMKVFHGTRDGHLDPGFFAVLEKVQKIHADVKVLLRTNQQTAGLEIMEQMALQQESAYERLYRWSQSQCRSLTSDAIDITPIQQQAMKALQNRPVLFSYTLDEYSTARRGAVVRGFIDALTRGIPSGPPGSPTLESEKKIQGPKPIELHAHDPMRYVGDMLAWLHQASASEKENITQLLSECEKSTEDANRDTLAHVLEGACRPLKVRVEQVLVSEPGTLTLYKLTNLLKFYHDTIRDIIGKACENISLLETINDMYILCRKLFFNSLQYLASKLLDKVELPPSDLSPPRTLNDTIHLLRDIFDSHDSSILPAAERHTDLVQVMTQVLDPLLQMCAMSASQLQPADMAAYVINCMHSIKFMLSLYEFTDQKIEMLSAQIDAHLDTLVNEQAASILMRGGLANVYKTILKHEHDTGPLSKLAGLDRSAMTSAFQHFDDVIHSPDESVLPQVSMLASATLKEVASSRANELVSSAYKVVYDVFTNEKNGYDSATFTVKTPDQIRLLLC</sequence>
<evidence type="ECO:0000256" key="3">
    <source>
        <dbReference type="ARBA" id="ARBA00011023"/>
    </source>
</evidence>
<evidence type="ECO:0000256" key="9">
    <source>
        <dbReference type="ARBA" id="ARBA00023136"/>
    </source>
</evidence>
<dbReference type="GO" id="GO:0000139">
    <property type="term" value="C:Golgi membrane"/>
    <property type="evidence" value="ECO:0007669"/>
    <property type="project" value="UniProtKB-SubCell"/>
</dbReference>
<dbReference type="GO" id="GO:0017119">
    <property type="term" value="C:Golgi transport complex"/>
    <property type="evidence" value="ECO:0007669"/>
    <property type="project" value="UniProtKB-UniRule"/>
</dbReference>
<dbReference type="EMBL" id="LR784082">
    <property type="protein sequence ID" value="CAB3232563.1"/>
    <property type="molecule type" value="mRNA"/>
</dbReference>
<evidence type="ECO:0000256" key="4">
    <source>
        <dbReference type="ARBA" id="ARBA00011166"/>
    </source>
</evidence>
<dbReference type="InterPro" id="IPR048369">
    <property type="entry name" value="COG6_C"/>
</dbReference>
<evidence type="ECO:0000313" key="14">
    <source>
        <dbReference type="EMBL" id="CAB3232563.1"/>
    </source>
</evidence>
<gene>
    <name evidence="14" type="primary">Cog6</name>
</gene>
<evidence type="ECO:0000256" key="5">
    <source>
        <dbReference type="ARBA" id="ARBA00020973"/>
    </source>
</evidence>
<evidence type="ECO:0000256" key="8">
    <source>
        <dbReference type="ARBA" id="ARBA00023034"/>
    </source>
</evidence>
<keyword evidence="8 11" id="KW-0333">Golgi apparatus</keyword>
<organism evidence="14">
    <name type="scientific">Phallusia mammillata</name>
    <dbReference type="NCBI Taxonomy" id="59560"/>
    <lineage>
        <taxon>Eukaryota</taxon>
        <taxon>Metazoa</taxon>
        <taxon>Chordata</taxon>
        <taxon>Tunicata</taxon>
        <taxon>Ascidiacea</taxon>
        <taxon>Phlebobranchia</taxon>
        <taxon>Ascidiidae</taxon>
        <taxon>Phallusia</taxon>
    </lineage>
</organism>
<evidence type="ECO:0000259" key="13">
    <source>
        <dbReference type="Pfam" id="PF20653"/>
    </source>
</evidence>
<dbReference type="Pfam" id="PF06419">
    <property type="entry name" value="COG6_N"/>
    <property type="match status" value="1"/>
</dbReference>
<evidence type="ECO:0000256" key="1">
    <source>
        <dbReference type="ARBA" id="ARBA00003627"/>
    </source>
</evidence>
<proteinExistence type="evidence at transcript level"/>
<protein>
    <recommendedName>
        <fullName evidence="5 11">Conserved oligomeric Golgi complex subunit 6</fullName>
        <shortName evidence="11">COG complex subunit 6</shortName>
    </recommendedName>
    <alternativeName>
        <fullName evidence="10 11">Component of oligomeric Golgi complex 6</fullName>
    </alternativeName>
</protein>
<evidence type="ECO:0000256" key="6">
    <source>
        <dbReference type="ARBA" id="ARBA00022448"/>
    </source>
</evidence>
<accession>A0A6F9D914</accession>
<comment type="similarity">
    <text evidence="3 11">Belongs to the COG6 family.</text>
</comment>
<dbReference type="Pfam" id="PF20653">
    <property type="entry name" value="COG6_C"/>
    <property type="match status" value="1"/>
</dbReference>
<comment type="subcellular location">
    <subcellularLocation>
        <location evidence="2 11">Golgi apparatus membrane</location>
        <topology evidence="2 11">Peripheral membrane protein</topology>
    </subcellularLocation>
</comment>
<evidence type="ECO:0000256" key="2">
    <source>
        <dbReference type="ARBA" id="ARBA00004395"/>
    </source>
</evidence>